<organism evidence="2 3">
    <name type="scientific">Treponema bryantii</name>
    <dbReference type="NCBI Taxonomy" id="163"/>
    <lineage>
        <taxon>Bacteria</taxon>
        <taxon>Pseudomonadati</taxon>
        <taxon>Spirochaetota</taxon>
        <taxon>Spirochaetia</taxon>
        <taxon>Spirochaetales</taxon>
        <taxon>Treponemataceae</taxon>
        <taxon>Treponema</taxon>
    </lineage>
</organism>
<dbReference type="PANTHER" id="PTHR36833:SF1">
    <property type="entry name" value="INTEGRAL MEMBRANE TRANSPORT PROTEIN"/>
    <property type="match status" value="1"/>
</dbReference>
<dbReference type="RefSeq" id="WP_074644391.1">
    <property type="nucleotide sequence ID" value="NZ_FOFU01000007.1"/>
</dbReference>
<dbReference type="Proteomes" id="UP000182360">
    <property type="component" value="Unassembled WGS sequence"/>
</dbReference>
<dbReference type="AlphaFoldDB" id="A0A1H9HLB3"/>
<protein>
    <submittedName>
        <fullName evidence="2">ABC-2 type transport system permease protein</fullName>
    </submittedName>
</protein>
<dbReference type="Pfam" id="PF06182">
    <property type="entry name" value="ABC2_membrane_6"/>
    <property type="match status" value="1"/>
</dbReference>
<proteinExistence type="predicted"/>
<feature type="transmembrane region" description="Helical" evidence="1">
    <location>
        <begin position="27"/>
        <end position="48"/>
    </location>
</feature>
<evidence type="ECO:0000256" key="1">
    <source>
        <dbReference type="SAM" id="Phobius"/>
    </source>
</evidence>
<keyword evidence="1" id="KW-1133">Transmembrane helix</keyword>
<keyword evidence="1" id="KW-0812">Transmembrane</keyword>
<name>A0A1H9HLB3_9SPIR</name>
<feature type="transmembrane region" description="Helical" evidence="1">
    <location>
        <begin position="105"/>
        <end position="135"/>
    </location>
</feature>
<evidence type="ECO:0000313" key="3">
    <source>
        <dbReference type="Proteomes" id="UP000182360"/>
    </source>
</evidence>
<sequence>MKSDLFTLSAVYTRMIFRSWFQYKVDAILRSLAVFLRESTAIIVIFFTLLKFDTLNGWNIYEVIFLSSLLYVTYGILIIFFTGLRDFGNTVRSGGFDRYILRPRGLLYQLIFANADWFAAVGQGGLGIVLFIISASKVGVVWTPLRVFYYILTITGGVLIQGAIFLFLATLNIYLLETNALKEVFYWNTRRFACYPISIFHKAIQFLMTFVVPFAFVNYFPAQYLLRKEDMASYPTIFMYITPFVGLVMYLLAYAFWRFSIKYYKSSGN</sequence>
<feature type="transmembrane region" description="Helical" evidence="1">
    <location>
        <begin position="237"/>
        <end position="257"/>
    </location>
</feature>
<gene>
    <name evidence="2" type="ORF">SAMN04487977_10756</name>
</gene>
<dbReference type="InterPro" id="IPR010390">
    <property type="entry name" value="ABC-2_transporter-like"/>
</dbReference>
<keyword evidence="3" id="KW-1185">Reference proteome</keyword>
<feature type="transmembrane region" description="Helical" evidence="1">
    <location>
        <begin position="192"/>
        <end position="217"/>
    </location>
</feature>
<dbReference type="PANTHER" id="PTHR36833">
    <property type="entry name" value="SLR0610 PROTEIN-RELATED"/>
    <property type="match status" value="1"/>
</dbReference>
<feature type="transmembrane region" description="Helical" evidence="1">
    <location>
        <begin position="60"/>
        <end position="84"/>
    </location>
</feature>
<dbReference type="EMBL" id="FOFU01000007">
    <property type="protein sequence ID" value="SEQ63115.1"/>
    <property type="molecule type" value="Genomic_DNA"/>
</dbReference>
<keyword evidence="1" id="KW-0472">Membrane</keyword>
<evidence type="ECO:0000313" key="2">
    <source>
        <dbReference type="EMBL" id="SEQ63115.1"/>
    </source>
</evidence>
<accession>A0A1H9HLB3</accession>
<dbReference type="STRING" id="163.SAMN04487775_101488"/>
<reference evidence="2 3" key="1">
    <citation type="submission" date="2016-10" db="EMBL/GenBank/DDBJ databases">
        <authorList>
            <person name="de Groot N.N."/>
        </authorList>
    </citation>
    <scope>NUCLEOTIDE SEQUENCE [LARGE SCALE GENOMIC DNA]</scope>
    <source>
        <strain evidence="2 3">B25</strain>
    </source>
</reference>
<feature type="transmembrane region" description="Helical" evidence="1">
    <location>
        <begin position="147"/>
        <end position="171"/>
    </location>
</feature>